<dbReference type="SUPFAM" id="SSF54862">
    <property type="entry name" value="4Fe-4S ferredoxins"/>
    <property type="match status" value="1"/>
</dbReference>
<keyword evidence="7" id="KW-0411">Iron-sulfur</keyword>
<evidence type="ECO:0000256" key="3">
    <source>
        <dbReference type="ARBA" id="ARBA00013529"/>
    </source>
</evidence>
<dbReference type="Proteomes" id="UP000028042">
    <property type="component" value="Unassembled WGS sequence"/>
</dbReference>
<dbReference type="GO" id="GO:0051539">
    <property type="term" value="F:4 iron, 4 sulfur cluster binding"/>
    <property type="evidence" value="ECO:0007669"/>
    <property type="project" value="UniProtKB-KW"/>
</dbReference>
<evidence type="ECO:0000256" key="4">
    <source>
        <dbReference type="ARBA" id="ARBA00022485"/>
    </source>
</evidence>
<dbReference type="AlphaFoldDB" id="A0A0H3J8D2"/>
<evidence type="ECO:0000256" key="6">
    <source>
        <dbReference type="ARBA" id="ARBA00023004"/>
    </source>
</evidence>
<keyword evidence="12" id="KW-1185">Reference proteome</keyword>
<dbReference type="EMBL" id="JPGY02000001">
    <property type="protein sequence ID" value="KRU14510.1"/>
    <property type="molecule type" value="Genomic_DNA"/>
</dbReference>
<dbReference type="InterPro" id="IPR050157">
    <property type="entry name" value="PSI_iron-sulfur_center"/>
</dbReference>
<evidence type="ECO:0000256" key="1">
    <source>
        <dbReference type="ARBA" id="ARBA00001966"/>
    </source>
</evidence>
<protein>
    <recommendedName>
        <fullName evidence="3">Ferredoxin</fullName>
    </recommendedName>
</protein>
<reference evidence="10" key="2">
    <citation type="submission" date="2015-10" db="EMBL/GenBank/DDBJ databases">
        <title>Improved Draft Genome Sequence of Clostridium pasteurianum Strain ATCC 6013 (DSM 525) Using a Hybrid Next-Generation Sequencing Approach.</title>
        <authorList>
            <person name="Pyne M.E."/>
            <person name="Utturkar S.M."/>
            <person name="Brown S.D."/>
            <person name="Moo-Young M."/>
            <person name="Chung D.A."/>
            <person name="Chou P.C."/>
        </authorList>
    </citation>
    <scope>NUCLEOTIDE SEQUENCE</scope>
    <source>
        <strain evidence="10">ATCC 6013</strain>
    </source>
</reference>
<dbReference type="GeneID" id="93075514"/>
<dbReference type="PROSITE" id="PS00198">
    <property type="entry name" value="4FE4S_FER_1"/>
    <property type="match status" value="2"/>
</dbReference>
<dbReference type="PANTHER" id="PTHR24960:SF79">
    <property type="entry name" value="PHOTOSYSTEM I IRON-SULFUR CENTER"/>
    <property type="match status" value="1"/>
</dbReference>
<evidence type="ECO:0000256" key="2">
    <source>
        <dbReference type="ARBA" id="ARBA00003532"/>
    </source>
</evidence>
<dbReference type="eggNOG" id="COG1143">
    <property type="taxonomic scope" value="Bacteria"/>
</dbReference>
<evidence type="ECO:0000313" key="12">
    <source>
        <dbReference type="Proteomes" id="UP000030905"/>
    </source>
</evidence>
<name>A0A0H3J8D2_CLOPA</name>
<dbReference type="KEGG" id="cpat:CLPA_c34110"/>
<keyword evidence="4" id="KW-0004">4Fe-4S</keyword>
<evidence type="ECO:0000313" key="10">
    <source>
        <dbReference type="EMBL" id="KRU14510.1"/>
    </source>
</evidence>
<dbReference type="PROSITE" id="PS51379">
    <property type="entry name" value="4FE4S_FER_2"/>
    <property type="match status" value="2"/>
</dbReference>
<dbReference type="Gene3D" id="3.30.70.20">
    <property type="match status" value="2"/>
</dbReference>
<feature type="domain" description="4Fe-4S ferredoxin-type" evidence="8">
    <location>
        <begin position="245"/>
        <end position="274"/>
    </location>
</feature>
<gene>
    <name evidence="9" type="ORF">CLPA_c34110</name>
    <name evidence="10" type="ORF">CP6013_03769</name>
</gene>
<proteinExistence type="predicted"/>
<dbReference type="InterPro" id="IPR017900">
    <property type="entry name" value="4Fe4S_Fe_S_CS"/>
</dbReference>
<evidence type="ECO:0000256" key="7">
    <source>
        <dbReference type="ARBA" id="ARBA00023014"/>
    </source>
</evidence>
<comment type="function">
    <text evidence="2">Ferredoxins are iron-sulfur proteins that transfer electrons in a wide variety of metabolic reactions.</text>
</comment>
<reference evidence="9 12" key="1">
    <citation type="journal article" date="2015" name="Genome Announc.">
        <title>Complete Genome Sequence of the Nitrogen-Fixing and Solvent-Producing Clostridium pasteurianum DSM 525.</title>
        <authorList>
            <person name="Poehlein A."/>
            <person name="Grosse-Honebrink A."/>
            <person name="Zhang Y."/>
            <person name="Minton N.P."/>
            <person name="Daniel R."/>
        </authorList>
    </citation>
    <scope>NUCLEOTIDE SEQUENCE [LARGE SCALE GENOMIC DNA]</scope>
    <source>
        <strain evidence="9">DSM 525</strain>
        <strain evidence="12">DSM 525 / ATCC 6013</strain>
    </source>
</reference>
<accession>A0A0H3J8D2</accession>
<keyword evidence="6" id="KW-0408">Iron</keyword>
<dbReference type="EMBL" id="CP009268">
    <property type="protein sequence ID" value="AJA53465.1"/>
    <property type="molecule type" value="Genomic_DNA"/>
</dbReference>
<keyword evidence="5" id="KW-0479">Metal-binding</keyword>
<dbReference type="KEGG" id="cpae:CPAST_c34110"/>
<sequence length="356" mass="40825">MLNDLLTNYLFNKLIDENHPTIEYDGCINKNQRKKVCTACQTFCSQGIIKSTNLKKIDWYKCINCNICVSVCPSRTIRSSSSTMNKILNIIYEVKGEEIILACHKEEISVDIKLHCIASYPWEILACLALERPVIIVRRSCDSCSEKSSDEKLIEIKLKRVREFLGEELYNKRIIINDIGSAMPQKHFSRRDMFAFILKKTKATITTLLPEDASIKLDGILYRKVLLNRLKNIKYLNIDQKKFGWYTPVFGSRCWGCGICEKVCPQKAIHISEGEKGTRIINHTVWKCDSCRVCENVCINKAIEGMKLVYIYNAFLPVKTKIKSAVCKECGAPVKPEAEEELCMSCYSKKKYLKPI</sequence>
<comment type="cofactor">
    <cofactor evidence="1">
        <name>[4Fe-4S] cluster</name>
        <dbReference type="ChEBI" id="CHEBI:49883"/>
    </cofactor>
</comment>
<reference evidence="10 11" key="3">
    <citation type="journal article" name="Genome Announc.">
        <title>Improved Draft Genome Sequence of Clostridium pasteurianum Strain ATCC 6013 (DSM 525) Using a Hybrid Next-Generation Sequencing Approach.</title>
        <authorList>
            <person name="Pyne M.E."/>
            <person name="Utturkar S."/>
            <person name="Brown S.D."/>
            <person name="Moo-Young M."/>
            <person name="Chung D.A."/>
            <person name="Chou C.P."/>
        </authorList>
    </citation>
    <scope>NUCLEOTIDE SEQUENCE [LARGE SCALE GENOMIC DNA]</scope>
    <source>
        <strain evidence="10 11">ATCC 6013</strain>
    </source>
</reference>
<dbReference type="PANTHER" id="PTHR24960">
    <property type="entry name" value="PHOTOSYSTEM I IRON-SULFUR CENTER-RELATED"/>
    <property type="match status" value="1"/>
</dbReference>
<dbReference type="Pfam" id="PF00037">
    <property type="entry name" value="Fer4"/>
    <property type="match status" value="1"/>
</dbReference>
<evidence type="ECO:0000313" key="9">
    <source>
        <dbReference type="EMBL" id="AJA53465.1"/>
    </source>
</evidence>
<dbReference type="GO" id="GO:0046872">
    <property type="term" value="F:metal ion binding"/>
    <property type="evidence" value="ECO:0007669"/>
    <property type="project" value="UniProtKB-KW"/>
</dbReference>
<evidence type="ECO:0000259" key="8">
    <source>
        <dbReference type="PROSITE" id="PS51379"/>
    </source>
</evidence>
<dbReference type="Proteomes" id="UP000030905">
    <property type="component" value="Chromosome"/>
</dbReference>
<dbReference type="PATRIC" id="fig|1262449.3.peg.2948"/>
<dbReference type="eggNOG" id="COG1146">
    <property type="taxonomic scope" value="Bacteria"/>
</dbReference>
<dbReference type="InterPro" id="IPR017896">
    <property type="entry name" value="4Fe4S_Fe-S-bd"/>
</dbReference>
<dbReference type="Pfam" id="PF12838">
    <property type="entry name" value="Fer4_7"/>
    <property type="match status" value="1"/>
</dbReference>
<feature type="domain" description="4Fe-4S ferredoxin-type" evidence="8">
    <location>
        <begin position="53"/>
        <end position="82"/>
    </location>
</feature>
<organism evidence="9 12">
    <name type="scientific">Clostridium pasteurianum DSM 525 = ATCC 6013</name>
    <dbReference type="NCBI Taxonomy" id="1262449"/>
    <lineage>
        <taxon>Bacteria</taxon>
        <taxon>Bacillati</taxon>
        <taxon>Bacillota</taxon>
        <taxon>Clostridia</taxon>
        <taxon>Eubacteriales</taxon>
        <taxon>Clostridiaceae</taxon>
        <taxon>Clostridium</taxon>
    </lineage>
</organism>
<dbReference type="RefSeq" id="WP_003446396.1">
    <property type="nucleotide sequence ID" value="NZ_ANZB01000011.1"/>
</dbReference>
<evidence type="ECO:0000313" key="11">
    <source>
        <dbReference type="Proteomes" id="UP000028042"/>
    </source>
</evidence>
<evidence type="ECO:0000256" key="5">
    <source>
        <dbReference type="ARBA" id="ARBA00022723"/>
    </source>
</evidence>